<evidence type="ECO:0000313" key="2">
    <source>
        <dbReference type="Proteomes" id="UP001470230"/>
    </source>
</evidence>
<dbReference type="Proteomes" id="UP001470230">
    <property type="component" value="Unassembled WGS sequence"/>
</dbReference>
<reference evidence="1 2" key="1">
    <citation type="submission" date="2024-04" db="EMBL/GenBank/DDBJ databases">
        <title>Tritrichomonas musculus Genome.</title>
        <authorList>
            <person name="Alves-Ferreira E."/>
            <person name="Grigg M."/>
            <person name="Lorenzi H."/>
            <person name="Galac M."/>
        </authorList>
    </citation>
    <scope>NUCLEOTIDE SEQUENCE [LARGE SCALE GENOMIC DNA]</scope>
    <source>
        <strain evidence="1 2">EAF2021</strain>
    </source>
</reference>
<evidence type="ECO:0000313" key="1">
    <source>
        <dbReference type="EMBL" id="KAK8844243.1"/>
    </source>
</evidence>
<dbReference type="EMBL" id="JAPFFF010000033">
    <property type="protein sequence ID" value="KAK8844243.1"/>
    <property type="molecule type" value="Genomic_DNA"/>
</dbReference>
<organism evidence="1 2">
    <name type="scientific">Tritrichomonas musculus</name>
    <dbReference type="NCBI Taxonomy" id="1915356"/>
    <lineage>
        <taxon>Eukaryota</taxon>
        <taxon>Metamonada</taxon>
        <taxon>Parabasalia</taxon>
        <taxon>Tritrichomonadida</taxon>
        <taxon>Tritrichomonadidae</taxon>
        <taxon>Tritrichomonas</taxon>
    </lineage>
</organism>
<protein>
    <submittedName>
        <fullName evidence="1">Uncharacterized protein</fullName>
    </submittedName>
</protein>
<gene>
    <name evidence="1" type="ORF">M9Y10_024454</name>
</gene>
<accession>A0ABR2HC02</accession>
<name>A0ABR2HC02_9EUKA</name>
<sequence length="147" mass="17926">MFFKNDFDYHWPPCETNDKIKIIRKLHETCENILKEVNDFDQLSDEYRKISGQICSKKQEILDFSSQIFGPYDDNAQKALFDLQHKNQELNHLNEDLQKSNKKCYEKRHKIDCFKWELGREIHDLYHYLRYHDGFHILPIFNDNNKQ</sequence>
<keyword evidence="2" id="KW-1185">Reference proteome</keyword>
<proteinExistence type="predicted"/>
<comment type="caution">
    <text evidence="1">The sequence shown here is derived from an EMBL/GenBank/DDBJ whole genome shotgun (WGS) entry which is preliminary data.</text>
</comment>